<feature type="transmembrane region" description="Helical" evidence="5">
    <location>
        <begin position="355"/>
        <end position="379"/>
    </location>
</feature>
<feature type="transmembrane region" description="Helical" evidence="5">
    <location>
        <begin position="259"/>
        <end position="285"/>
    </location>
</feature>
<feature type="transmembrane region" description="Helical" evidence="5">
    <location>
        <begin position="226"/>
        <end position="247"/>
    </location>
</feature>
<evidence type="ECO:0000256" key="4">
    <source>
        <dbReference type="ARBA" id="ARBA00023136"/>
    </source>
</evidence>
<gene>
    <name evidence="7" type="ORF">LMS43_14790</name>
</gene>
<dbReference type="InterPro" id="IPR036259">
    <property type="entry name" value="MFS_trans_sf"/>
</dbReference>
<evidence type="ECO:0000313" key="8">
    <source>
        <dbReference type="Proteomes" id="UP001168613"/>
    </source>
</evidence>
<evidence type="ECO:0000256" key="5">
    <source>
        <dbReference type="SAM" id="Phobius"/>
    </source>
</evidence>
<feature type="transmembrane region" description="Helical" evidence="5">
    <location>
        <begin position="330"/>
        <end position="349"/>
    </location>
</feature>
<feature type="transmembrane region" description="Helical" evidence="5">
    <location>
        <begin position="133"/>
        <end position="157"/>
    </location>
</feature>
<dbReference type="Pfam" id="PF07690">
    <property type="entry name" value="MFS_1"/>
    <property type="match status" value="1"/>
</dbReference>
<dbReference type="PANTHER" id="PTHR23501:SF197">
    <property type="entry name" value="COMD"/>
    <property type="match status" value="1"/>
</dbReference>
<organism evidence="7 8">
    <name type="scientific">Alcaligenes endophyticus</name>
    <dbReference type="NCBI Taxonomy" id="1929088"/>
    <lineage>
        <taxon>Bacteria</taxon>
        <taxon>Pseudomonadati</taxon>
        <taxon>Pseudomonadota</taxon>
        <taxon>Betaproteobacteria</taxon>
        <taxon>Burkholderiales</taxon>
        <taxon>Alcaligenaceae</taxon>
        <taxon>Alcaligenes</taxon>
    </lineage>
</organism>
<keyword evidence="4 5" id="KW-0472">Membrane</keyword>
<keyword evidence="2 5" id="KW-0812">Transmembrane</keyword>
<accession>A0ABT8EMN1</accession>
<dbReference type="Gene3D" id="1.20.1250.20">
    <property type="entry name" value="MFS general substrate transporter like domains"/>
    <property type="match status" value="1"/>
</dbReference>
<feature type="transmembrane region" description="Helical" evidence="5">
    <location>
        <begin position="12"/>
        <end position="32"/>
    </location>
</feature>
<dbReference type="PANTHER" id="PTHR23501">
    <property type="entry name" value="MAJOR FACILITATOR SUPERFAMILY"/>
    <property type="match status" value="1"/>
</dbReference>
<dbReference type="InterPro" id="IPR011701">
    <property type="entry name" value="MFS"/>
</dbReference>
<feature type="transmembrane region" description="Helical" evidence="5">
    <location>
        <begin position="463"/>
        <end position="481"/>
    </location>
</feature>
<feature type="transmembrane region" description="Helical" evidence="5">
    <location>
        <begin position="100"/>
        <end position="121"/>
    </location>
</feature>
<feature type="transmembrane region" description="Helical" evidence="5">
    <location>
        <begin position="44"/>
        <end position="63"/>
    </location>
</feature>
<feature type="transmembrane region" description="Helical" evidence="5">
    <location>
        <begin position="163"/>
        <end position="183"/>
    </location>
</feature>
<dbReference type="SUPFAM" id="SSF103473">
    <property type="entry name" value="MFS general substrate transporter"/>
    <property type="match status" value="1"/>
</dbReference>
<protein>
    <submittedName>
        <fullName evidence="7">MFS transporter</fullName>
    </submittedName>
</protein>
<dbReference type="PROSITE" id="PS50850">
    <property type="entry name" value="MFS"/>
    <property type="match status" value="1"/>
</dbReference>
<dbReference type="PRINTS" id="PR01036">
    <property type="entry name" value="TCRTETB"/>
</dbReference>
<feature type="transmembrane region" description="Helical" evidence="5">
    <location>
        <begin position="400"/>
        <end position="418"/>
    </location>
</feature>
<evidence type="ECO:0000256" key="1">
    <source>
        <dbReference type="ARBA" id="ARBA00004141"/>
    </source>
</evidence>
<evidence type="ECO:0000313" key="7">
    <source>
        <dbReference type="EMBL" id="MDN4122558.1"/>
    </source>
</evidence>
<keyword evidence="3 5" id="KW-1133">Transmembrane helix</keyword>
<comment type="caution">
    <text evidence="7">The sequence shown here is derived from an EMBL/GenBank/DDBJ whole genome shotgun (WGS) entry which is preliminary data.</text>
</comment>
<evidence type="ECO:0000256" key="2">
    <source>
        <dbReference type="ARBA" id="ARBA00022692"/>
    </source>
</evidence>
<reference evidence="7" key="1">
    <citation type="submission" date="2021-11" db="EMBL/GenBank/DDBJ databases">
        <title>Draft genome sequence of Alcaligenes endophyticus type strain CCUG 75668T.</title>
        <authorList>
            <person name="Salva-Serra F."/>
            <person name="Duran R.E."/>
            <person name="Seeger M."/>
            <person name="Moore E.R.B."/>
            <person name="Jaen-Luchoro D."/>
        </authorList>
    </citation>
    <scope>NUCLEOTIDE SEQUENCE</scope>
    <source>
        <strain evidence="7">CCUG 75668</strain>
    </source>
</reference>
<dbReference type="EMBL" id="JAJHNU010000005">
    <property type="protein sequence ID" value="MDN4122558.1"/>
    <property type="molecule type" value="Genomic_DNA"/>
</dbReference>
<evidence type="ECO:0000256" key="3">
    <source>
        <dbReference type="ARBA" id="ARBA00022989"/>
    </source>
</evidence>
<feature type="transmembrane region" description="Helical" evidence="5">
    <location>
        <begin position="195"/>
        <end position="214"/>
    </location>
</feature>
<feature type="transmembrane region" description="Helical" evidence="5">
    <location>
        <begin position="300"/>
        <end position="318"/>
    </location>
</feature>
<name>A0ABT8EMN1_9BURK</name>
<dbReference type="Proteomes" id="UP001168613">
    <property type="component" value="Unassembled WGS sequence"/>
</dbReference>
<feature type="domain" description="Major facilitator superfamily (MFS) profile" evidence="6">
    <location>
        <begin position="10"/>
        <end position="486"/>
    </location>
</feature>
<keyword evidence="8" id="KW-1185">Reference proteome</keyword>
<dbReference type="Gene3D" id="1.20.1720.10">
    <property type="entry name" value="Multidrug resistance protein D"/>
    <property type="match status" value="1"/>
</dbReference>
<dbReference type="RefSeq" id="WP_266123913.1">
    <property type="nucleotide sequence ID" value="NZ_JAJHNU010000005.1"/>
</dbReference>
<proteinExistence type="predicted"/>
<comment type="subcellular location">
    <subcellularLocation>
        <location evidence="1">Membrane</location>
        <topology evidence="1">Multi-pass membrane protein</topology>
    </subcellularLocation>
</comment>
<dbReference type="InterPro" id="IPR020846">
    <property type="entry name" value="MFS_dom"/>
</dbReference>
<sequence>MTQKAQIRTIITSLMLVILLGALDQTIISVSLPKMATELEGVDLLAWVVSGYLIAMAVATPIYGKLGDIYGRRSVLSSAIVLFLLASVLCALAPTMPSLVAARILQGLGGGGLISVAQATIADVVAPRERGRYQAYISGAFAVASVSGPVLGGLLTAYLSWRWIFWINLPLGIPALLLTRRALAQLHHPRVKRQVDYLGAGLLSAGLTALLLGITRLGQGVPLSEVSNIALFVGALTFLLIFIVHALRVPEPIIPLSLFRIRTVVISCLMLFFVLIQLIALTILIPLQLQMLTDLGPGGAAWRIISLSLAIPLGAYIGGKLMSRLGTFKGIQLVGALLVPFALYALSVLNPVNFFALSVCLSSIGIGLGLQLPTATVAVQNAVPVRHLGVATGVSAFSRSLGSAMGAAVLMALLLLFLTQGIGSTDLVAADVIRILVSGNPDFAQSPTMTSLREVSALAFGRVYFWQAMLAVIPVLLCLCLKNEVLGTKVPD</sequence>
<feature type="transmembrane region" description="Helical" evidence="5">
    <location>
        <begin position="75"/>
        <end position="94"/>
    </location>
</feature>
<evidence type="ECO:0000259" key="6">
    <source>
        <dbReference type="PROSITE" id="PS50850"/>
    </source>
</evidence>